<feature type="transmembrane region" description="Helical" evidence="1">
    <location>
        <begin position="6"/>
        <end position="28"/>
    </location>
</feature>
<accession>A0A9C7GBB3</accession>
<dbReference type="RefSeq" id="WP_230497294.1">
    <property type="nucleotide sequence ID" value="NZ_CAKJTG010000015.1"/>
</dbReference>
<evidence type="ECO:0000313" key="4">
    <source>
        <dbReference type="Proteomes" id="UP000789845"/>
    </source>
</evidence>
<sequence>MDWSKIKTIFIICFLILDIYLMYQFMLIRDANKYKFLSEVSIEDKLKTDEIDFDELPRELVKDKYLSAKPKEFNKDELKLLKEQMVSIVDGTLIQSVLSNPVPLSTTFDPLEAQSFLNSYVYLGDQYGFWELDEQLKTITFYQKFDNKMFYENMNGKVTLYLNENFQIISYKQTLLDGIENLTEKEEVLPAIKAIETVYQKGVLKPKSKITKVELGYSTLVQLAASQVLTPTWHLVVEDKEHLYVNAFEGQIIQLSNEENNNVE</sequence>
<evidence type="ECO:0000313" key="3">
    <source>
        <dbReference type="EMBL" id="CAG9609055.1"/>
    </source>
</evidence>
<dbReference type="Pfam" id="PF09648">
    <property type="entry name" value="YycI"/>
    <property type="match status" value="1"/>
</dbReference>
<keyword evidence="1" id="KW-0812">Transmembrane</keyword>
<dbReference type="Gene3D" id="2.40.128.690">
    <property type="entry name" value="YycH protein, domain 3-like"/>
    <property type="match status" value="1"/>
</dbReference>
<keyword evidence="1" id="KW-1133">Transmembrane helix</keyword>
<evidence type="ECO:0000256" key="1">
    <source>
        <dbReference type="SAM" id="Phobius"/>
    </source>
</evidence>
<dbReference type="AlphaFoldDB" id="A0A9C7GBB3"/>
<dbReference type="InterPro" id="IPR018604">
    <property type="entry name" value="YycI-like"/>
</dbReference>
<keyword evidence="4" id="KW-1185">Reference proteome</keyword>
<organism evidence="3 4">
    <name type="scientific">Pseudoneobacillus rhizosphaerae</name>
    <dbReference type="NCBI Taxonomy" id="2880968"/>
    <lineage>
        <taxon>Bacteria</taxon>
        <taxon>Bacillati</taxon>
        <taxon>Bacillota</taxon>
        <taxon>Bacilli</taxon>
        <taxon>Bacillales</taxon>
        <taxon>Bacillaceae</taxon>
        <taxon>Pseudoneobacillus</taxon>
    </lineage>
</organism>
<evidence type="ECO:0000259" key="2">
    <source>
        <dbReference type="Pfam" id="PF09648"/>
    </source>
</evidence>
<dbReference type="GO" id="GO:0016020">
    <property type="term" value="C:membrane"/>
    <property type="evidence" value="ECO:0007669"/>
    <property type="project" value="InterPro"/>
</dbReference>
<keyword evidence="1" id="KW-0472">Membrane</keyword>
<feature type="domain" description="Regulatory protein YycH-like" evidence="2">
    <location>
        <begin position="38"/>
        <end position="248"/>
    </location>
</feature>
<protein>
    <submittedName>
        <fullName evidence="3">Two-component system WalR/WalK regulatory protein YycI</fullName>
    </submittedName>
</protein>
<name>A0A9C7GBB3_9BACI</name>
<proteinExistence type="predicted"/>
<comment type="caution">
    <text evidence="3">The sequence shown here is derived from an EMBL/GenBank/DDBJ whole genome shotgun (WGS) entry which is preliminary data.</text>
</comment>
<dbReference type="EMBL" id="CAKJTG010000015">
    <property type="protein sequence ID" value="CAG9609055.1"/>
    <property type="molecule type" value="Genomic_DNA"/>
</dbReference>
<gene>
    <name evidence="3" type="primary">yycI</name>
    <name evidence="3" type="ORF">NEOCIP111885_02774</name>
</gene>
<reference evidence="3" key="1">
    <citation type="submission" date="2021-10" db="EMBL/GenBank/DDBJ databases">
        <authorList>
            <person name="Criscuolo A."/>
        </authorList>
    </citation>
    <scope>NUCLEOTIDE SEQUENCE</scope>
    <source>
        <strain evidence="3">CIP111885</strain>
    </source>
</reference>
<dbReference type="Proteomes" id="UP000789845">
    <property type="component" value="Unassembled WGS sequence"/>
</dbReference>